<evidence type="ECO:0000313" key="2">
    <source>
        <dbReference type="EMBL" id="OIJ94854.1"/>
    </source>
</evidence>
<reference evidence="2 3" key="1">
    <citation type="submission" date="2016-10" db="EMBL/GenBank/DDBJ databases">
        <title>Genome sequence of Streptomyces sp. MUSC 93.</title>
        <authorList>
            <person name="Lee L.-H."/>
            <person name="Ser H.-L."/>
            <person name="Law J.W.-F."/>
        </authorList>
    </citation>
    <scope>NUCLEOTIDE SEQUENCE [LARGE SCALE GENOMIC DNA]</scope>
    <source>
        <strain evidence="2 3">MUSC 93</strain>
    </source>
</reference>
<evidence type="ECO:0000313" key="3">
    <source>
        <dbReference type="Proteomes" id="UP000179935"/>
    </source>
</evidence>
<comment type="caution">
    <text evidence="2">The sequence shown here is derived from an EMBL/GenBank/DDBJ whole genome shotgun (WGS) entry which is preliminary data.</text>
</comment>
<dbReference type="EMBL" id="MLYP01000026">
    <property type="protein sequence ID" value="OIJ94854.1"/>
    <property type="molecule type" value="Genomic_DNA"/>
</dbReference>
<keyword evidence="1" id="KW-0472">Membrane</keyword>
<name>A0A1S2PPL7_9ACTN</name>
<gene>
    <name evidence="2" type="ORF">BIV24_10085</name>
</gene>
<proteinExistence type="predicted"/>
<dbReference type="Proteomes" id="UP000179935">
    <property type="component" value="Unassembled WGS sequence"/>
</dbReference>
<protein>
    <recommendedName>
        <fullName evidence="4">SH3b domain-containing protein</fullName>
    </recommendedName>
</protein>
<dbReference type="STRING" id="1428652.BIV24_10085"/>
<keyword evidence="1" id="KW-0812">Transmembrane</keyword>
<evidence type="ECO:0000256" key="1">
    <source>
        <dbReference type="SAM" id="Phobius"/>
    </source>
</evidence>
<evidence type="ECO:0008006" key="4">
    <source>
        <dbReference type="Google" id="ProtNLM"/>
    </source>
</evidence>
<organism evidence="2 3">
    <name type="scientific">Streptomyces colonosanans</name>
    <dbReference type="NCBI Taxonomy" id="1428652"/>
    <lineage>
        <taxon>Bacteria</taxon>
        <taxon>Bacillati</taxon>
        <taxon>Actinomycetota</taxon>
        <taxon>Actinomycetes</taxon>
        <taxon>Kitasatosporales</taxon>
        <taxon>Streptomycetaceae</taxon>
        <taxon>Streptomyces</taxon>
    </lineage>
</organism>
<feature type="transmembrane region" description="Helical" evidence="1">
    <location>
        <begin position="35"/>
        <end position="54"/>
    </location>
</feature>
<keyword evidence="3" id="KW-1185">Reference proteome</keyword>
<dbReference type="AlphaFoldDB" id="A0A1S2PPL7"/>
<keyword evidence="1" id="KW-1133">Transmembrane helix</keyword>
<sequence>MTVRTETLGDVRSRFVIGNVSPEVSMIRRTLQGGLLAVVALFALVPTAAVAAVGDHVTPAPVVGTVPHRPHTMLPVLVRHEPVRHSARHSMRCHHHARHFRHIHHVRHTRFFTGVAYHRHVTQVGRVGTRHVLLNVRSGPGFGYRVVGHRHVQGRLLVVCRTHGSYVHGNRCWYRLVHGNGYVSAHYVRMWRAASWC</sequence>
<accession>A0A1S2PPL7</accession>